<proteinExistence type="predicted"/>
<keyword evidence="3" id="KW-1185">Reference proteome</keyword>
<evidence type="ECO:0000313" key="3">
    <source>
        <dbReference type="Proteomes" id="UP000521943"/>
    </source>
</evidence>
<dbReference type="AlphaFoldDB" id="A0A8H6M6Y4"/>
<protein>
    <submittedName>
        <fullName evidence="2">Uncharacterized protein</fullName>
    </submittedName>
</protein>
<reference evidence="2 3" key="1">
    <citation type="submission" date="2020-07" db="EMBL/GenBank/DDBJ databases">
        <title>Comparative genomics of pyrophilous fungi reveals a link between fire events and developmental genes.</title>
        <authorList>
            <consortium name="DOE Joint Genome Institute"/>
            <person name="Steindorff A.S."/>
            <person name="Carver A."/>
            <person name="Calhoun S."/>
            <person name="Stillman K."/>
            <person name="Liu H."/>
            <person name="Lipzen A."/>
            <person name="Pangilinan J."/>
            <person name="Labutti K."/>
            <person name="Bruns T.D."/>
            <person name="Grigoriev I.V."/>
        </authorList>
    </citation>
    <scope>NUCLEOTIDE SEQUENCE [LARGE SCALE GENOMIC DNA]</scope>
    <source>
        <strain evidence="2 3">CBS 144469</strain>
    </source>
</reference>
<evidence type="ECO:0000313" key="2">
    <source>
        <dbReference type="EMBL" id="KAF6755209.1"/>
    </source>
</evidence>
<comment type="caution">
    <text evidence="2">The sequence shown here is derived from an EMBL/GenBank/DDBJ whole genome shotgun (WGS) entry which is preliminary data.</text>
</comment>
<sequence>MDMEDVGSTSPGFHCTTLDPGGTRRFEKSRAEGTLELALRSSAGLWTKSMRRVASEFARSEIVPPVVVTIRDRGEGRPNPPIPQIDVLPHSETIRSVAREGGTTHLDDGRCTIVASALAFLRWAMSVDNVGGAYSALSVPVYRGLPSQLPMLAYDRGWLSLSFGGDGVPGRLLALCGTPHAFSGSLHIMTVTLHHPLVFKTSLGARARAIGLPSGGMLDASTSLAPCGAETLSSVRQLISTILAFFIPHPYVPSRDTTSPKPPARPRYPTFLCREQDAAPTPRIHTDRLPTIAPVGSCNRSGWLCMWSYTACLWRLPLYFPISLSLARTRVCTACLELRIRSGSACRVDSLGAG</sequence>
<accession>A0A8H6M6Y4</accession>
<feature type="region of interest" description="Disordered" evidence="1">
    <location>
        <begin position="1"/>
        <end position="25"/>
    </location>
</feature>
<dbReference type="Proteomes" id="UP000521943">
    <property type="component" value="Unassembled WGS sequence"/>
</dbReference>
<evidence type="ECO:0000256" key="1">
    <source>
        <dbReference type="SAM" id="MobiDB-lite"/>
    </source>
</evidence>
<name>A0A8H6M6Y4_9AGAR</name>
<dbReference type="EMBL" id="JACGCI010000031">
    <property type="protein sequence ID" value="KAF6755209.1"/>
    <property type="molecule type" value="Genomic_DNA"/>
</dbReference>
<organism evidence="2 3">
    <name type="scientific">Ephemerocybe angulata</name>
    <dbReference type="NCBI Taxonomy" id="980116"/>
    <lineage>
        <taxon>Eukaryota</taxon>
        <taxon>Fungi</taxon>
        <taxon>Dikarya</taxon>
        <taxon>Basidiomycota</taxon>
        <taxon>Agaricomycotina</taxon>
        <taxon>Agaricomycetes</taxon>
        <taxon>Agaricomycetidae</taxon>
        <taxon>Agaricales</taxon>
        <taxon>Agaricineae</taxon>
        <taxon>Psathyrellaceae</taxon>
        <taxon>Ephemerocybe</taxon>
    </lineage>
</organism>
<gene>
    <name evidence="2" type="ORF">DFP72DRAFT_1045675</name>
</gene>